<accession>A0A430QCB4</accession>
<protein>
    <submittedName>
        <fullName evidence="2">Uncharacterized protein</fullName>
    </submittedName>
</protein>
<reference evidence="2 3" key="1">
    <citation type="journal article" date="2019" name="PLoS Pathog.">
        <title>Genome sequence of the bovine parasite Schistosoma bovis Tanzania.</title>
        <authorList>
            <person name="Oey H."/>
            <person name="Zakrzewski M."/>
            <person name="Gobert G."/>
            <person name="Gravermann K."/>
            <person name="Stoye J."/>
            <person name="Jones M."/>
            <person name="Mcmanus D."/>
            <person name="Krause L."/>
        </authorList>
    </citation>
    <scope>NUCLEOTIDE SEQUENCE [LARGE SCALE GENOMIC DNA]</scope>
    <source>
        <strain evidence="2 3">TAN1997</strain>
    </source>
</reference>
<gene>
    <name evidence="2" type="ORF">DC041_0006751</name>
</gene>
<feature type="compositionally biased region" description="Basic and acidic residues" evidence="1">
    <location>
        <begin position="377"/>
        <end position="388"/>
    </location>
</feature>
<feature type="region of interest" description="Disordered" evidence="1">
    <location>
        <begin position="1187"/>
        <end position="1254"/>
    </location>
</feature>
<feature type="region of interest" description="Disordered" evidence="1">
    <location>
        <begin position="1277"/>
        <end position="1342"/>
    </location>
</feature>
<dbReference type="Proteomes" id="UP000290809">
    <property type="component" value="Unassembled WGS sequence"/>
</dbReference>
<feature type="compositionally biased region" description="Low complexity" evidence="1">
    <location>
        <begin position="1443"/>
        <end position="1453"/>
    </location>
</feature>
<feature type="compositionally biased region" description="Polar residues" evidence="1">
    <location>
        <begin position="1405"/>
        <end position="1414"/>
    </location>
</feature>
<feature type="region of interest" description="Disordered" evidence="1">
    <location>
        <begin position="88"/>
        <end position="149"/>
    </location>
</feature>
<feature type="compositionally biased region" description="Polar residues" evidence="1">
    <location>
        <begin position="1277"/>
        <end position="1295"/>
    </location>
</feature>
<evidence type="ECO:0000313" key="2">
    <source>
        <dbReference type="EMBL" id="RTG85284.1"/>
    </source>
</evidence>
<feature type="compositionally biased region" description="Basic and acidic residues" evidence="1">
    <location>
        <begin position="1189"/>
        <end position="1199"/>
    </location>
</feature>
<comment type="caution">
    <text evidence="2">The sequence shown here is derived from an EMBL/GenBank/DDBJ whole genome shotgun (WGS) entry which is preliminary data.</text>
</comment>
<feature type="compositionally biased region" description="Acidic residues" evidence="1">
    <location>
        <begin position="180"/>
        <end position="192"/>
    </location>
</feature>
<feature type="region of interest" description="Disordered" evidence="1">
    <location>
        <begin position="331"/>
        <end position="388"/>
    </location>
</feature>
<feature type="compositionally biased region" description="Low complexity" evidence="1">
    <location>
        <begin position="1200"/>
        <end position="1209"/>
    </location>
</feature>
<keyword evidence="3" id="KW-1185">Reference proteome</keyword>
<feature type="compositionally biased region" description="Basic residues" evidence="1">
    <location>
        <begin position="121"/>
        <end position="137"/>
    </location>
</feature>
<evidence type="ECO:0000313" key="3">
    <source>
        <dbReference type="Proteomes" id="UP000290809"/>
    </source>
</evidence>
<feature type="compositionally biased region" description="Low complexity" evidence="1">
    <location>
        <begin position="1108"/>
        <end position="1129"/>
    </location>
</feature>
<feature type="compositionally biased region" description="Polar residues" evidence="1">
    <location>
        <begin position="1094"/>
        <end position="1107"/>
    </location>
</feature>
<evidence type="ECO:0000256" key="1">
    <source>
        <dbReference type="SAM" id="MobiDB-lite"/>
    </source>
</evidence>
<feature type="compositionally biased region" description="Polar residues" evidence="1">
    <location>
        <begin position="1211"/>
        <end position="1249"/>
    </location>
</feature>
<organism evidence="2 3">
    <name type="scientific">Schistosoma bovis</name>
    <name type="common">Blood fluke</name>
    <dbReference type="NCBI Taxonomy" id="6184"/>
    <lineage>
        <taxon>Eukaryota</taxon>
        <taxon>Metazoa</taxon>
        <taxon>Spiralia</taxon>
        <taxon>Lophotrochozoa</taxon>
        <taxon>Platyhelminthes</taxon>
        <taxon>Trematoda</taxon>
        <taxon>Digenea</taxon>
        <taxon>Strigeidida</taxon>
        <taxon>Schistosomatoidea</taxon>
        <taxon>Schistosomatidae</taxon>
        <taxon>Schistosoma</taxon>
    </lineage>
</organism>
<feature type="compositionally biased region" description="Low complexity" evidence="1">
    <location>
        <begin position="331"/>
        <end position="344"/>
    </location>
</feature>
<proteinExistence type="predicted"/>
<feature type="region of interest" description="Disordered" evidence="1">
    <location>
        <begin position="1092"/>
        <end position="1129"/>
    </location>
</feature>
<feature type="compositionally biased region" description="Low complexity" evidence="1">
    <location>
        <begin position="193"/>
        <end position="212"/>
    </location>
</feature>
<feature type="region of interest" description="Disordered" evidence="1">
    <location>
        <begin position="1405"/>
        <end position="1453"/>
    </location>
</feature>
<feature type="compositionally biased region" description="Low complexity" evidence="1">
    <location>
        <begin position="166"/>
        <end position="178"/>
    </location>
</feature>
<dbReference type="EMBL" id="QMKO01002003">
    <property type="protein sequence ID" value="RTG85284.1"/>
    <property type="molecule type" value="Genomic_DNA"/>
</dbReference>
<name>A0A430QCB4_SCHBO</name>
<feature type="compositionally biased region" description="Polar residues" evidence="1">
    <location>
        <begin position="111"/>
        <end position="120"/>
    </location>
</feature>
<feature type="compositionally biased region" description="Polar residues" evidence="1">
    <location>
        <begin position="1425"/>
        <end position="1442"/>
    </location>
</feature>
<sequence length="1482" mass="162745">MRLSNEVTKQAWLGIIEHRKAAEYELRRLLTLKYEKNDNHNNHKKNDELQHQKTGISVFILYGKLQKKESNDGNLADTIEENELDVRHGMKDDPSSEITVNPVLDDMKPTCSLTTSSTTNYRRKHKKHSLDRLKKKSHSDNYDSSTSFSSSSSLCSLNLHMDKHYSTSSSASSSPRSSQLEDEEVDEEEDSDSIGSDYESNSSPSCSSIASSISSKSPLIHHELNEINSECPSYRHMKRKRRKNSHLRIKGKKHICNDIDYMCKPPPKLDDNRDYDCNEDNQCFSIQPKIDTNDSHCSDTTETALQSSEILSSSNLIDSRDTKGHISNVLYSNTTTNSSSGSTNKLDELKKDSTMKLSAHIDIKNNGDRQSPGEIDDQQRNYDADDDDNSMRELEIDKLITATNESNPLSCFMDAHRSTWSHLVRIWDRQIQYSHTTTTPGTDYQSTKIETNVGSCARTDLVYCGRGLDDISLNNREFWNMQKCNLFTKYADTAIGPGVNLYLSSSLPSTLDNPINVISSESITKSEILNLTSLNANYTNMSCNPSPGIHDSSSTALDLCSRNSSKRSFIPSSTTEQPCTKSRRSFQCDTINNPYMHSISLNVPNTNTSCSTMLNSSSNTISNSQILPTGAELRPTVNTTTTNNNNMSSQQQRQLQTMYEQALIFAAAAAGHYQHSPPVPPGPVRDTCKFFPTNFELNNQMKQSPVVSSPNLRFISSNSSNSNNNNNPLMSTRLGAATGTFYPPISSLSTSTGISSSLSSGNNNNNTFGTNKPSISGAPFNFNLTDSQYHSLNLPPPQMAMSASGVGSTSMLHGSNFNPTTCSIISSSYNGLGSSSSNSSVPGNQLYNHPEFLQRQLALMGLLPLGSSSSNSSVPGNQLYNHPEFLQRQLALMGLLPPGSIPPEHMMPITSVEQREIEAFQRLMTERLEYLRNTTNNNNNNPQQQRTITPVEQIYQHHQQQQELFATAFSAEMASRLESMSSIYSNQDCLFPLSFNLSHCETNNGAMTSAVNSISTRPTASVQLPQNTRFPQSIQCNTPLLTNRFPTNHSDIHNINKTPPMAHHNSSYSTSRDSSTNVNVNISPMSLNVVPTRAQPNIPFSTPISHGTNRSTTRNSNTQSLSSSSSSSNLQEQVLNAAKLAMMADINFKEKKTYFDHKFIANMQSDPNKALTFASLAAAAFTEMASSSQDKKLPSRSNDHSSSSHHPLSGIQENLSQRNMNIPTSNMRLRSPVGSSSGQYNSDCNNSIPTPGVVLSNFMHQNTHKERRRQNSHLASNNIASHSPGVVSQSSNRLQSPPVHYSHSESRSFNNDSNNNNNNNRTPTPAASRIHQSLSGNNDSSFVVGPTVPGGVGGIPPAQLAQLAHLAQMSGLPPGFSFQDPAVLNAFALAAAATSLVANGANQSDMLTDTNMSANPVDRYRSPVPSYTSPQPHQQRYPPTNSQTQQQQQKAAAAAAAAAMANAFGLQSLPAQFNPRLSSQPP</sequence>
<feature type="compositionally biased region" description="Polar residues" evidence="1">
    <location>
        <begin position="1321"/>
        <end position="1341"/>
    </location>
</feature>
<feature type="region of interest" description="Disordered" evidence="1">
    <location>
        <begin position="165"/>
        <end position="212"/>
    </location>
</feature>
<feature type="compositionally biased region" description="Low complexity" evidence="1">
    <location>
        <begin position="1310"/>
        <end position="1320"/>
    </location>
</feature>
<feature type="compositionally biased region" description="Basic and acidic residues" evidence="1">
    <location>
        <begin position="345"/>
        <end position="367"/>
    </location>
</feature>
<dbReference type="STRING" id="6184.A0A430QCB4"/>